<evidence type="ECO:0000313" key="3">
    <source>
        <dbReference type="Proteomes" id="UP000092598"/>
    </source>
</evidence>
<accession>A0A1B1MHD1</accession>
<sequence>MLIHWTMAVPARRSVPRVWIAIATIVLSRRERGRRGRGPRRGRPPGRGLGRVEGRRLLPPDHGGPRGPGEDRQQVLHRRWSTRAALVVAALRHHQGGSIENRVPDTGPLRGDVPAVLRLMADRQREIGERTGPRRRPAPPKGMRASVRTADYRDC</sequence>
<dbReference type="KEGG" id="sls:SLINC_5784"/>
<dbReference type="Proteomes" id="UP000092598">
    <property type="component" value="Chromosome"/>
</dbReference>
<organism evidence="2 3">
    <name type="scientific">Streptomyces lincolnensis</name>
    <dbReference type="NCBI Taxonomy" id="1915"/>
    <lineage>
        <taxon>Bacteria</taxon>
        <taxon>Bacillati</taxon>
        <taxon>Actinomycetota</taxon>
        <taxon>Actinomycetes</taxon>
        <taxon>Kitasatosporales</taxon>
        <taxon>Streptomycetaceae</taxon>
        <taxon>Streptomyces</taxon>
    </lineage>
</organism>
<dbReference type="AlphaFoldDB" id="A0A1B1MHD1"/>
<dbReference type="EMBL" id="CP016438">
    <property type="protein sequence ID" value="ANS68008.1"/>
    <property type="molecule type" value="Genomic_DNA"/>
</dbReference>
<feature type="region of interest" description="Disordered" evidence="1">
    <location>
        <begin position="31"/>
        <end position="76"/>
    </location>
</feature>
<feature type="compositionally biased region" description="Basic residues" evidence="1">
    <location>
        <begin position="31"/>
        <end position="44"/>
    </location>
</feature>
<evidence type="ECO:0000256" key="1">
    <source>
        <dbReference type="SAM" id="MobiDB-lite"/>
    </source>
</evidence>
<protein>
    <submittedName>
        <fullName evidence="2">Uncharacterized protein</fullName>
    </submittedName>
</protein>
<proteinExistence type="predicted"/>
<feature type="compositionally biased region" description="Basic and acidic residues" evidence="1">
    <location>
        <begin position="50"/>
        <end position="59"/>
    </location>
</feature>
<keyword evidence="3" id="KW-1185">Reference proteome</keyword>
<evidence type="ECO:0000313" key="2">
    <source>
        <dbReference type="EMBL" id="ANS68008.1"/>
    </source>
</evidence>
<name>A0A1B1MHD1_STRLN</name>
<dbReference type="Gene3D" id="1.10.357.10">
    <property type="entry name" value="Tetracycline Repressor, domain 2"/>
    <property type="match status" value="1"/>
</dbReference>
<reference evidence="2 3" key="1">
    <citation type="submission" date="2016-07" db="EMBL/GenBank/DDBJ databases">
        <title>Enhancement of antibiotic productionsby engineered nitrateutilization in actinobacteria.</title>
        <authorList>
            <person name="Meng S.C."/>
        </authorList>
    </citation>
    <scope>NUCLEOTIDE SEQUENCE [LARGE SCALE GENOMIC DNA]</scope>
    <source>
        <strain evidence="2 3">NRRL 2936</strain>
    </source>
</reference>
<feature type="region of interest" description="Disordered" evidence="1">
    <location>
        <begin position="128"/>
        <end position="155"/>
    </location>
</feature>
<gene>
    <name evidence="2" type="ORF">SLINC_5784</name>
</gene>